<reference evidence="11" key="1">
    <citation type="journal article" date="2020" name="Stud. Mycol.">
        <title>101 Dothideomycetes genomes: a test case for predicting lifestyles and emergence of pathogens.</title>
        <authorList>
            <person name="Haridas S."/>
            <person name="Albert R."/>
            <person name="Binder M."/>
            <person name="Bloem J."/>
            <person name="Labutti K."/>
            <person name="Salamov A."/>
            <person name="Andreopoulos B."/>
            <person name="Baker S."/>
            <person name="Barry K."/>
            <person name="Bills G."/>
            <person name="Bluhm B."/>
            <person name="Cannon C."/>
            <person name="Castanera R."/>
            <person name="Culley D."/>
            <person name="Daum C."/>
            <person name="Ezra D."/>
            <person name="Gonzalez J."/>
            <person name="Henrissat B."/>
            <person name="Kuo A."/>
            <person name="Liang C."/>
            <person name="Lipzen A."/>
            <person name="Lutzoni F."/>
            <person name="Magnuson J."/>
            <person name="Mondo S."/>
            <person name="Nolan M."/>
            <person name="Ohm R."/>
            <person name="Pangilinan J."/>
            <person name="Park H.-J."/>
            <person name="Ramirez L."/>
            <person name="Alfaro M."/>
            <person name="Sun H."/>
            <person name="Tritt A."/>
            <person name="Yoshinaga Y."/>
            <person name="Zwiers L.-H."/>
            <person name="Turgeon B."/>
            <person name="Goodwin S."/>
            <person name="Spatafora J."/>
            <person name="Crous P."/>
            <person name="Grigoriev I."/>
        </authorList>
    </citation>
    <scope>NUCLEOTIDE SEQUENCE</scope>
    <source>
        <strain evidence="11">CBS 627.86</strain>
    </source>
</reference>
<keyword evidence="5" id="KW-0406">Ion transport</keyword>
<dbReference type="SFLD" id="SFLDG01168">
    <property type="entry name" value="Ferric_reductase_subgroup_(FRE"/>
    <property type="match status" value="1"/>
</dbReference>
<keyword evidence="6 9" id="KW-0472">Membrane</keyword>
<feature type="transmembrane region" description="Helical" evidence="9">
    <location>
        <begin position="46"/>
        <end position="66"/>
    </location>
</feature>
<evidence type="ECO:0000256" key="9">
    <source>
        <dbReference type="SAM" id="Phobius"/>
    </source>
</evidence>
<evidence type="ECO:0000313" key="11">
    <source>
        <dbReference type="EMBL" id="KAF2105540.1"/>
    </source>
</evidence>
<comment type="subcellular location">
    <subcellularLocation>
        <location evidence="1">Membrane</location>
        <topology evidence="1">Multi-pass membrane protein</topology>
    </subcellularLocation>
</comment>
<evidence type="ECO:0000256" key="4">
    <source>
        <dbReference type="ARBA" id="ARBA00022989"/>
    </source>
</evidence>
<accession>A0A6A5YF57</accession>
<dbReference type="OrthoDB" id="167398at2759"/>
<dbReference type="InterPro" id="IPR017927">
    <property type="entry name" value="FAD-bd_FR_type"/>
</dbReference>
<dbReference type="InterPro" id="IPR013130">
    <property type="entry name" value="Fe3_Rdtase_TM_dom"/>
</dbReference>
<feature type="domain" description="FAD-binding FR-type" evidence="10">
    <location>
        <begin position="148"/>
        <end position="326"/>
    </location>
</feature>
<dbReference type="GO" id="GO:0006879">
    <property type="term" value="P:intracellular iron ion homeostasis"/>
    <property type="evidence" value="ECO:0007669"/>
    <property type="project" value="TreeGrafter"/>
</dbReference>
<evidence type="ECO:0000256" key="5">
    <source>
        <dbReference type="ARBA" id="ARBA00023065"/>
    </source>
</evidence>
<dbReference type="InterPro" id="IPR039261">
    <property type="entry name" value="FNR_nucleotide-bd"/>
</dbReference>
<dbReference type="Pfam" id="PF01794">
    <property type="entry name" value="Ferric_reduct"/>
    <property type="match status" value="1"/>
</dbReference>
<feature type="region of interest" description="Disordered" evidence="8">
    <location>
        <begin position="225"/>
        <end position="249"/>
    </location>
</feature>
<dbReference type="PANTHER" id="PTHR32361:SF9">
    <property type="entry name" value="FERRIC REDUCTASE TRANSMEMBRANE COMPONENT 3-RELATED"/>
    <property type="match status" value="1"/>
</dbReference>
<keyword evidence="3 9" id="KW-0812">Transmembrane</keyword>
<evidence type="ECO:0000256" key="3">
    <source>
        <dbReference type="ARBA" id="ARBA00022692"/>
    </source>
</evidence>
<keyword evidence="2" id="KW-0813">Transport</keyword>
<organism evidence="11 12">
    <name type="scientific">Lophiotrema nucula</name>
    <dbReference type="NCBI Taxonomy" id="690887"/>
    <lineage>
        <taxon>Eukaryota</taxon>
        <taxon>Fungi</taxon>
        <taxon>Dikarya</taxon>
        <taxon>Ascomycota</taxon>
        <taxon>Pezizomycotina</taxon>
        <taxon>Dothideomycetes</taxon>
        <taxon>Pleosporomycetidae</taxon>
        <taxon>Pleosporales</taxon>
        <taxon>Lophiotremataceae</taxon>
        <taxon>Lophiotrema</taxon>
    </lineage>
</organism>
<evidence type="ECO:0000256" key="6">
    <source>
        <dbReference type="ARBA" id="ARBA00023136"/>
    </source>
</evidence>
<sequence length="473" mass="53220">MAYILYRTGAYPVIMAPLIFLFSARNDILLWLTNWSHSTFLVLHRWVARVFTLQAILHSIVSVFAYKESGTYEEQVKMPYWIWGIVGTLAALILTFGSGLFIRNYAYEIFLLKHIAFTVILIVSLWYHCYDLYKFLAGYQIWLMIVCGLWFADRLLRLARVAMVGARRAQVTELTESYVRIDVPGVRWDSEPGKHVYVYFPTLNPLRPWENHPFSVLSTPLLHPPTSQIGSDSQSQSSAGPSEKHPDIEKHGQIKPHIQALQPHYHAAGLTLYVRKSTGVTRHLRANDSLLTFIEGSYPNNSTHELLRCDRLLLISGGIGITGLLPFANNHWNIKLAWSIKESARCLVNDLEGALSGIADKDIRVGSRLDVGQLLADEVEAGWERVGVVVSGPGSLCDDVRAAVAKAARTARTEFELDVEAYSCAVFTVPTSVGQRRRFDCLSITSYIRVLEDLFAVAIYPLPSQEEVEYSTS</sequence>
<evidence type="ECO:0000256" key="7">
    <source>
        <dbReference type="ARBA" id="ARBA00023180"/>
    </source>
</evidence>
<dbReference type="GO" id="GO:0015677">
    <property type="term" value="P:copper ion import"/>
    <property type="evidence" value="ECO:0007669"/>
    <property type="project" value="TreeGrafter"/>
</dbReference>
<dbReference type="GO" id="GO:0006826">
    <property type="term" value="P:iron ion transport"/>
    <property type="evidence" value="ECO:0007669"/>
    <property type="project" value="TreeGrafter"/>
</dbReference>
<name>A0A6A5YF57_9PLEO</name>
<dbReference type="PANTHER" id="PTHR32361">
    <property type="entry name" value="FERRIC/CUPRIC REDUCTASE TRANSMEMBRANE COMPONENT"/>
    <property type="match status" value="1"/>
</dbReference>
<feature type="transmembrane region" description="Helical" evidence="9">
    <location>
        <begin position="12"/>
        <end position="34"/>
    </location>
</feature>
<dbReference type="PROSITE" id="PS51384">
    <property type="entry name" value="FAD_FR"/>
    <property type="match status" value="1"/>
</dbReference>
<evidence type="ECO:0000256" key="2">
    <source>
        <dbReference type="ARBA" id="ARBA00022448"/>
    </source>
</evidence>
<feature type="transmembrane region" description="Helical" evidence="9">
    <location>
        <begin position="78"/>
        <end position="102"/>
    </location>
</feature>
<evidence type="ECO:0000256" key="1">
    <source>
        <dbReference type="ARBA" id="ARBA00004141"/>
    </source>
</evidence>
<dbReference type="AlphaFoldDB" id="A0A6A5YF57"/>
<feature type="transmembrane region" description="Helical" evidence="9">
    <location>
        <begin position="133"/>
        <end position="152"/>
    </location>
</feature>
<evidence type="ECO:0000256" key="8">
    <source>
        <dbReference type="SAM" id="MobiDB-lite"/>
    </source>
</evidence>
<dbReference type="InterPro" id="IPR051410">
    <property type="entry name" value="Ferric/Cupric_Reductase"/>
</dbReference>
<dbReference type="SUPFAM" id="SSF52343">
    <property type="entry name" value="Ferredoxin reductase-like, C-terminal NADP-linked domain"/>
    <property type="match status" value="1"/>
</dbReference>
<keyword evidence="4 9" id="KW-1133">Transmembrane helix</keyword>
<dbReference type="GO" id="GO:0000293">
    <property type="term" value="F:ferric-chelate reductase activity"/>
    <property type="evidence" value="ECO:0007669"/>
    <property type="project" value="TreeGrafter"/>
</dbReference>
<proteinExistence type="predicted"/>
<dbReference type="CDD" id="cd06186">
    <property type="entry name" value="NOX_Duox_like_FAD_NADP"/>
    <property type="match status" value="1"/>
</dbReference>
<protein>
    <submittedName>
        <fullName evidence="11">Ferric reductase like transmembrane component-domain-containing protein</fullName>
    </submittedName>
</protein>
<dbReference type="SFLD" id="SFLDS00052">
    <property type="entry name" value="Ferric_Reductase_Domain"/>
    <property type="match status" value="1"/>
</dbReference>
<dbReference type="Proteomes" id="UP000799770">
    <property type="component" value="Unassembled WGS sequence"/>
</dbReference>
<keyword evidence="7" id="KW-0325">Glycoprotein</keyword>
<feature type="transmembrane region" description="Helical" evidence="9">
    <location>
        <begin position="109"/>
        <end position="127"/>
    </location>
</feature>
<evidence type="ECO:0000313" key="12">
    <source>
        <dbReference type="Proteomes" id="UP000799770"/>
    </source>
</evidence>
<evidence type="ECO:0000259" key="10">
    <source>
        <dbReference type="PROSITE" id="PS51384"/>
    </source>
</evidence>
<dbReference type="Pfam" id="PF08022">
    <property type="entry name" value="FAD_binding_8"/>
    <property type="match status" value="1"/>
</dbReference>
<dbReference type="EMBL" id="ML977378">
    <property type="protein sequence ID" value="KAF2105540.1"/>
    <property type="molecule type" value="Genomic_DNA"/>
</dbReference>
<dbReference type="GO" id="GO:0005886">
    <property type="term" value="C:plasma membrane"/>
    <property type="evidence" value="ECO:0007669"/>
    <property type="project" value="TreeGrafter"/>
</dbReference>
<keyword evidence="12" id="KW-1185">Reference proteome</keyword>
<feature type="compositionally biased region" description="Low complexity" evidence="8">
    <location>
        <begin position="227"/>
        <end position="238"/>
    </location>
</feature>
<dbReference type="InterPro" id="IPR013112">
    <property type="entry name" value="FAD-bd_8"/>
</dbReference>
<gene>
    <name evidence="11" type="ORF">BDV96DRAFT_608178</name>
</gene>